<dbReference type="EMBL" id="SOZH01000010">
    <property type="protein sequence ID" value="TFF05703.1"/>
    <property type="molecule type" value="Genomic_DNA"/>
</dbReference>
<dbReference type="InterPro" id="IPR032344">
    <property type="entry name" value="DUF4862"/>
</dbReference>
<keyword evidence="2" id="KW-1185">Reference proteome</keyword>
<gene>
    <name evidence="1" type="ORF">E1O70_17100</name>
</gene>
<sequence length="347" mass="35427">MRHPHHDRRGPMTDLHDRPLTLLGAYALAGVPDPGGWYAALDEDGLGGLEHPVDPDDPGALATTAAALPAHWALLPTTVAATARRAGADRSYGLASDDEEGRREAVDGVARVLAAVTRLAEAEGRQRVVAVELQSAPGPGRGSGAALARSLTELAAVAPAGLPLVVEHCDAPRPWGVAEKGFLALDDEIAAVARAARDTGHPLHVGLNWGRSAIEGRSAATPVEHARAAAGAGLLASAMLSGAAGRAGRWGAPWADAHVPPHGPDPALPGPDESMLGPAEVREFLAAAGPVPLVGAKVTTRPADAPPAQRLAVARATLAVLRDALADLDTDRGADRRAAHAPSRPTA</sequence>
<proteinExistence type="predicted"/>
<accession>A0A4Y8QZN7</accession>
<dbReference type="Pfam" id="PF16154">
    <property type="entry name" value="DUF4862"/>
    <property type="match status" value="1"/>
</dbReference>
<organism evidence="1 2">
    <name type="scientific">Cellulosimicrobium funkei</name>
    <dbReference type="NCBI Taxonomy" id="264251"/>
    <lineage>
        <taxon>Bacteria</taxon>
        <taxon>Bacillati</taxon>
        <taxon>Actinomycetota</taxon>
        <taxon>Actinomycetes</taxon>
        <taxon>Micrococcales</taxon>
        <taxon>Promicromonosporaceae</taxon>
        <taxon>Cellulosimicrobium</taxon>
    </lineage>
</organism>
<protein>
    <submittedName>
        <fullName evidence="1">DUF4862 family protein</fullName>
    </submittedName>
</protein>
<evidence type="ECO:0000313" key="1">
    <source>
        <dbReference type="EMBL" id="TFF05703.1"/>
    </source>
</evidence>
<dbReference type="AlphaFoldDB" id="A0A4Y8QZN7"/>
<name>A0A4Y8QZN7_9MICO</name>
<comment type="caution">
    <text evidence="1">The sequence shown here is derived from an EMBL/GenBank/DDBJ whole genome shotgun (WGS) entry which is preliminary data.</text>
</comment>
<dbReference type="Proteomes" id="UP000298003">
    <property type="component" value="Unassembled WGS sequence"/>
</dbReference>
<reference evidence="1 2" key="1">
    <citation type="submission" date="2019-03" db="EMBL/GenBank/DDBJ databases">
        <title>Cellulosimicrobium funkei JCM14302 Assembly.</title>
        <authorList>
            <person name="Dou T."/>
        </authorList>
    </citation>
    <scope>NUCLEOTIDE SEQUENCE [LARGE SCALE GENOMIC DNA]</scope>
    <source>
        <strain evidence="1 2">JCM 14302</strain>
    </source>
</reference>
<evidence type="ECO:0000313" key="2">
    <source>
        <dbReference type="Proteomes" id="UP000298003"/>
    </source>
</evidence>